<keyword evidence="5" id="KW-0472">Membrane</keyword>
<dbReference type="Proteomes" id="UP000244811">
    <property type="component" value="Chromosome 3"/>
</dbReference>
<dbReference type="PROSITE" id="PS00139">
    <property type="entry name" value="THIOL_PROTEASE_CYS"/>
    <property type="match status" value="1"/>
</dbReference>
<comment type="similarity">
    <text evidence="1">Belongs to the peptidase C1 family.</text>
</comment>
<dbReference type="AlphaFoldDB" id="A0A976MBM3"/>
<feature type="domain" description="Peptidase C1A papain C-terminal" evidence="6">
    <location>
        <begin position="226"/>
        <end position="435"/>
    </location>
</feature>
<dbReference type="SMART" id="SM00848">
    <property type="entry name" value="Inhibitor_I29"/>
    <property type="match status" value="1"/>
</dbReference>
<name>A0A976MBM3_THEOR</name>
<feature type="transmembrane region" description="Helical" evidence="5">
    <location>
        <begin position="42"/>
        <end position="63"/>
    </location>
</feature>
<dbReference type="EMBL" id="CP056070">
    <property type="protein sequence ID" value="UKK01362.1"/>
    <property type="molecule type" value="Genomic_DNA"/>
</dbReference>
<accession>A0A976MBM3</accession>
<evidence type="ECO:0000313" key="9">
    <source>
        <dbReference type="Proteomes" id="UP000244811"/>
    </source>
</evidence>
<dbReference type="InterPro" id="IPR025660">
    <property type="entry name" value="Pept_his_AS"/>
</dbReference>
<keyword evidence="4" id="KW-0325">Glycoprotein</keyword>
<dbReference type="InterPro" id="IPR013201">
    <property type="entry name" value="Prot_inhib_I29"/>
</dbReference>
<dbReference type="InterPro" id="IPR013128">
    <property type="entry name" value="Peptidase_C1A"/>
</dbReference>
<evidence type="ECO:0000256" key="2">
    <source>
        <dbReference type="ARBA" id="ARBA00023145"/>
    </source>
</evidence>
<dbReference type="InterPro" id="IPR000668">
    <property type="entry name" value="Peptidase_C1A_C"/>
</dbReference>
<dbReference type="PANTHER" id="PTHR12411">
    <property type="entry name" value="CYSTEINE PROTEASE FAMILY C1-RELATED"/>
    <property type="match status" value="1"/>
</dbReference>
<gene>
    <name evidence="8" type="ORF">MACK_002175</name>
</gene>
<evidence type="ECO:0000313" key="8">
    <source>
        <dbReference type="EMBL" id="UKK01362.1"/>
    </source>
</evidence>
<organism evidence="8 9">
    <name type="scientific">Theileria orientalis</name>
    <dbReference type="NCBI Taxonomy" id="68886"/>
    <lineage>
        <taxon>Eukaryota</taxon>
        <taxon>Sar</taxon>
        <taxon>Alveolata</taxon>
        <taxon>Apicomplexa</taxon>
        <taxon>Aconoidasida</taxon>
        <taxon>Piroplasmida</taxon>
        <taxon>Theileriidae</taxon>
        <taxon>Theileria</taxon>
    </lineage>
</organism>
<feature type="domain" description="Cathepsin propeptide inhibitor" evidence="7">
    <location>
        <begin position="122"/>
        <end position="177"/>
    </location>
</feature>
<evidence type="ECO:0000256" key="1">
    <source>
        <dbReference type="ARBA" id="ARBA00008455"/>
    </source>
</evidence>
<evidence type="ECO:0000256" key="3">
    <source>
        <dbReference type="ARBA" id="ARBA00023157"/>
    </source>
</evidence>
<sequence length="437" mass="50269">MVSSVVSNPNERLVTHRLDEEVESRDDVSFSRKPRSRVARRVLATVVVLSFLVGVSVLSYFVVTKYKALSEFKSSLSEHLTKNFPELETNKRDNYFDELTHLFRSNVISNDPKLELEVYMEFESFNSKYHRVYKYDKDRRERFVNFRDSYIEVKEQKGNQLYTKGINRFSDMSEKEFYQMFKPVKVPTFEKLPSSDLILHRLDNPTYLKHLKLAKGTDNLDLSRLTGENLDWRKARTVSEVKDQGDCGGCWSFATVGSVESFFLTHKDVKYNLSEQELLDCDPNSFGCNGGFPESALNYVKRYGLASADDLPFVGHDKKCSVPSVKKVKISDYYVFKGKNIMNKSLVVTPTVTFMGVSPEFTKYQGGVYNGACAEKLNHAVLLVGEGYDEKLNTRYWVVKNSWGTDWGEDGYFRLERTDEGTDKCGVLDTGFYPFSY</sequence>
<keyword evidence="8" id="KW-0645">Protease</keyword>
<keyword evidence="2" id="KW-0865">Zymogen</keyword>
<evidence type="ECO:0000256" key="4">
    <source>
        <dbReference type="ARBA" id="ARBA00023180"/>
    </source>
</evidence>
<dbReference type="Pfam" id="PF08246">
    <property type="entry name" value="Inhibitor_I29"/>
    <property type="match status" value="1"/>
</dbReference>
<evidence type="ECO:0000259" key="7">
    <source>
        <dbReference type="SMART" id="SM00848"/>
    </source>
</evidence>
<keyword evidence="3" id="KW-1015">Disulfide bond</keyword>
<evidence type="ECO:0000259" key="6">
    <source>
        <dbReference type="SMART" id="SM00645"/>
    </source>
</evidence>
<dbReference type="SMART" id="SM00645">
    <property type="entry name" value="Pept_C1"/>
    <property type="match status" value="1"/>
</dbReference>
<keyword evidence="5" id="KW-1133">Transmembrane helix</keyword>
<dbReference type="PROSITE" id="PS00640">
    <property type="entry name" value="THIOL_PROTEASE_ASN"/>
    <property type="match status" value="1"/>
</dbReference>
<proteinExistence type="inferred from homology"/>
<protein>
    <submittedName>
        <fullName evidence="8">Cysteine protease TacP</fullName>
    </submittedName>
</protein>
<keyword evidence="5" id="KW-0812">Transmembrane</keyword>
<dbReference type="InterPro" id="IPR039417">
    <property type="entry name" value="Peptidase_C1A_papain-like"/>
</dbReference>
<dbReference type="InterPro" id="IPR038765">
    <property type="entry name" value="Papain-like_cys_pep_sf"/>
</dbReference>
<dbReference type="PRINTS" id="PR00705">
    <property type="entry name" value="PAPAIN"/>
</dbReference>
<dbReference type="SUPFAM" id="SSF54001">
    <property type="entry name" value="Cysteine proteinases"/>
    <property type="match status" value="1"/>
</dbReference>
<keyword evidence="8" id="KW-0378">Hydrolase</keyword>
<dbReference type="InterPro" id="IPR025661">
    <property type="entry name" value="Pept_asp_AS"/>
</dbReference>
<dbReference type="GO" id="GO:0006508">
    <property type="term" value="P:proteolysis"/>
    <property type="evidence" value="ECO:0007669"/>
    <property type="project" value="UniProtKB-KW"/>
</dbReference>
<dbReference type="GO" id="GO:0008234">
    <property type="term" value="F:cysteine-type peptidase activity"/>
    <property type="evidence" value="ECO:0007669"/>
    <property type="project" value="InterPro"/>
</dbReference>
<evidence type="ECO:0000256" key="5">
    <source>
        <dbReference type="SAM" id="Phobius"/>
    </source>
</evidence>
<dbReference type="Gene3D" id="3.90.70.10">
    <property type="entry name" value="Cysteine proteinases"/>
    <property type="match status" value="1"/>
</dbReference>
<dbReference type="Pfam" id="PF00112">
    <property type="entry name" value="Peptidase_C1"/>
    <property type="match status" value="1"/>
</dbReference>
<dbReference type="InterPro" id="IPR000169">
    <property type="entry name" value="Pept_cys_AS"/>
</dbReference>
<reference evidence="8" key="1">
    <citation type="submission" date="2022-07" db="EMBL/GenBank/DDBJ databases">
        <title>Evaluation of T. orientalis genome assembly methods using nanopore sequencing and analysis of variation between genomes.</title>
        <authorList>
            <person name="Yam J."/>
            <person name="Micallef M.L."/>
            <person name="Liu M."/>
            <person name="Djordjevic S.P."/>
            <person name="Bogema D.R."/>
            <person name="Jenkins C."/>
        </authorList>
    </citation>
    <scope>NUCLEOTIDE SEQUENCE</scope>
    <source>
        <strain evidence="8">Goon Nure</strain>
    </source>
</reference>
<dbReference type="CDD" id="cd02248">
    <property type="entry name" value="Peptidase_C1A"/>
    <property type="match status" value="1"/>
</dbReference>
<dbReference type="PROSITE" id="PS00639">
    <property type="entry name" value="THIOL_PROTEASE_HIS"/>
    <property type="match status" value="1"/>
</dbReference>